<protein>
    <submittedName>
        <fullName evidence="1 2">Uncharacterized protein</fullName>
    </submittedName>
</protein>
<evidence type="ECO:0000313" key="3">
    <source>
        <dbReference type="Proteomes" id="UP000002051"/>
    </source>
</evidence>
<gene>
    <name evidence="1" type="ordered locus">MTR_3g064850</name>
</gene>
<evidence type="ECO:0000313" key="1">
    <source>
        <dbReference type="EMBL" id="AES70916.1"/>
    </source>
</evidence>
<evidence type="ECO:0000313" key="2">
    <source>
        <dbReference type="EnsemblPlants" id="AES70916"/>
    </source>
</evidence>
<dbReference type="EnsemblPlants" id="AES70916">
    <property type="protein sequence ID" value="AES70916"/>
    <property type="gene ID" value="MTR_3g064850"/>
</dbReference>
<reference evidence="1 3" key="1">
    <citation type="journal article" date="2011" name="Nature">
        <title>The Medicago genome provides insight into the evolution of rhizobial symbioses.</title>
        <authorList>
            <person name="Young N.D."/>
            <person name="Debelle F."/>
            <person name="Oldroyd G.E."/>
            <person name="Geurts R."/>
            <person name="Cannon S.B."/>
            <person name="Udvardi M.K."/>
            <person name="Benedito V.A."/>
            <person name="Mayer K.F."/>
            <person name="Gouzy J."/>
            <person name="Schoof H."/>
            <person name="Van de Peer Y."/>
            <person name="Proost S."/>
            <person name="Cook D.R."/>
            <person name="Meyers B.C."/>
            <person name="Spannagl M."/>
            <person name="Cheung F."/>
            <person name="De Mita S."/>
            <person name="Krishnakumar V."/>
            <person name="Gundlach H."/>
            <person name="Zhou S."/>
            <person name="Mudge J."/>
            <person name="Bharti A.K."/>
            <person name="Murray J.D."/>
            <person name="Naoumkina M.A."/>
            <person name="Rosen B."/>
            <person name="Silverstein K.A."/>
            <person name="Tang H."/>
            <person name="Rombauts S."/>
            <person name="Zhao P.X."/>
            <person name="Zhou P."/>
            <person name="Barbe V."/>
            <person name="Bardou P."/>
            <person name="Bechner M."/>
            <person name="Bellec A."/>
            <person name="Berger A."/>
            <person name="Berges H."/>
            <person name="Bidwell S."/>
            <person name="Bisseling T."/>
            <person name="Choisne N."/>
            <person name="Couloux A."/>
            <person name="Denny R."/>
            <person name="Deshpande S."/>
            <person name="Dai X."/>
            <person name="Doyle J.J."/>
            <person name="Dudez A.M."/>
            <person name="Farmer A.D."/>
            <person name="Fouteau S."/>
            <person name="Franken C."/>
            <person name="Gibelin C."/>
            <person name="Gish J."/>
            <person name="Goldstein S."/>
            <person name="Gonzalez A.J."/>
            <person name="Green P.J."/>
            <person name="Hallab A."/>
            <person name="Hartog M."/>
            <person name="Hua A."/>
            <person name="Humphray S.J."/>
            <person name="Jeong D.H."/>
            <person name="Jing Y."/>
            <person name="Jocker A."/>
            <person name="Kenton S.M."/>
            <person name="Kim D.J."/>
            <person name="Klee K."/>
            <person name="Lai H."/>
            <person name="Lang C."/>
            <person name="Lin S."/>
            <person name="Macmil S.L."/>
            <person name="Magdelenat G."/>
            <person name="Matthews L."/>
            <person name="McCorrison J."/>
            <person name="Monaghan E.L."/>
            <person name="Mun J.H."/>
            <person name="Najar F.Z."/>
            <person name="Nicholson C."/>
            <person name="Noirot C."/>
            <person name="O'Bleness M."/>
            <person name="Paule C.R."/>
            <person name="Poulain J."/>
            <person name="Prion F."/>
            <person name="Qin B."/>
            <person name="Qu C."/>
            <person name="Retzel E.F."/>
            <person name="Riddle C."/>
            <person name="Sallet E."/>
            <person name="Samain S."/>
            <person name="Samson N."/>
            <person name="Sanders I."/>
            <person name="Saurat O."/>
            <person name="Scarpelli C."/>
            <person name="Schiex T."/>
            <person name="Segurens B."/>
            <person name="Severin A.J."/>
            <person name="Sherrier D.J."/>
            <person name="Shi R."/>
            <person name="Sims S."/>
            <person name="Singer S.R."/>
            <person name="Sinharoy S."/>
            <person name="Sterck L."/>
            <person name="Viollet A."/>
            <person name="Wang B.B."/>
            <person name="Wang K."/>
            <person name="Wang M."/>
            <person name="Wang X."/>
            <person name="Warfsmann J."/>
            <person name="Weissenbach J."/>
            <person name="White D.D."/>
            <person name="White J.D."/>
            <person name="Wiley G.B."/>
            <person name="Wincker P."/>
            <person name="Xing Y."/>
            <person name="Yang L."/>
            <person name="Yao Z."/>
            <person name="Ying F."/>
            <person name="Zhai J."/>
            <person name="Zhou L."/>
            <person name="Zuber A."/>
            <person name="Denarie J."/>
            <person name="Dixon R.A."/>
            <person name="May G.D."/>
            <person name="Schwartz D.C."/>
            <person name="Rogers J."/>
            <person name="Quetier F."/>
            <person name="Town C.D."/>
            <person name="Roe B.A."/>
        </authorList>
    </citation>
    <scope>NUCLEOTIDE SEQUENCE [LARGE SCALE GENOMIC DNA]</scope>
    <source>
        <strain evidence="1">A17</strain>
        <strain evidence="2 3">cv. Jemalong A17</strain>
    </source>
</reference>
<dbReference type="HOGENOM" id="CLU_012390_2_6_1"/>
<dbReference type="EMBL" id="CM001219">
    <property type="protein sequence ID" value="AES70916.1"/>
    <property type="molecule type" value="Genomic_DNA"/>
</dbReference>
<accession>G7J8N9</accession>
<reference evidence="2" key="3">
    <citation type="submission" date="2015-04" db="UniProtKB">
        <authorList>
            <consortium name="EnsemblPlants"/>
        </authorList>
    </citation>
    <scope>IDENTIFICATION</scope>
    <source>
        <strain evidence="2">cv. Jemalong A17</strain>
    </source>
</reference>
<dbReference type="PaxDb" id="3880-AES70916"/>
<organism evidence="1 3">
    <name type="scientific">Medicago truncatula</name>
    <name type="common">Barrel medic</name>
    <name type="synonym">Medicago tribuloides</name>
    <dbReference type="NCBI Taxonomy" id="3880"/>
    <lineage>
        <taxon>Eukaryota</taxon>
        <taxon>Viridiplantae</taxon>
        <taxon>Streptophyta</taxon>
        <taxon>Embryophyta</taxon>
        <taxon>Tracheophyta</taxon>
        <taxon>Spermatophyta</taxon>
        <taxon>Magnoliopsida</taxon>
        <taxon>eudicotyledons</taxon>
        <taxon>Gunneridae</taxon>
        <taxon>Pentapetalae</taxon>
        <taxon>rosids</taxon>
        <taxon>fabids</taxon>
        <taxon>Fabales</taxon>
        <taxon>Fabaceae</taxon>
        <taxon>Papilionoideae</taxon>
        <taxon>50 kb inversion clade</taxon>
        <taxon>NPAAA clade</taxon>
        <taxon>Hologalegina</taxon>
        <taxon>IRL clade</taxon>
        <taxon>Trifolieae</taxon>
        <taxon>Medicago</taxon>
    </lineage>
</organism>
<reference evidence="1 3" key="2">
    <citation type="journal article" date="2014" name="BMC Genomics">
        <title>An improved genome release (version Mt4.0) for the model legume Medicago truncatula.</title>
        <authorList>
            <person name="Tang H."/>
            <person name="Krishnakumar V."/>
            <person name="Bidwell S."/>
            <person name="Rosen B."/>
            <person name="Chan A."/>
            <person name="Zhou S."/>
            <person name="Gentzbittel L."/>
            <person name="Childs K.L."/>
            <person name="Yandell M."/>
            <person name="Gundlach H."/>
            <person name="Mayer K.F."/>
            <person name="Schwartz D.C."/>
            <person name="Town C.D."/>
        </authorList>
    </citation>
    <scope>GENOME REANNOTATION</scope>
    <source>
        <strain evidence="2 3">cv. Jemalong A17</strain>
    </source>
</reference>
<dbReference type="OMA" id="RITHVHE"/>
<name>G7J8N9_MEDTR</name>
<proteinExistence type="predicted"/>
<sequence length="73" mass="8717">MIVEDERDIYAGNFDYDHVDNDLTTKISSGPDPNLTTLFERITHVHEWQNHRQLQADLVEHIWERFGHENNEN</sequence>
<dbReference type="AlphaFoldDB" id="G7J8N9"/>
<dbReference type="Proteomes" id="UP000002051">
    <property type="component" value="Chromosome 3"/>
</dbReference>
<keyword evidence="3" id="KW-1185">Reference proteome</keyword>